<dbReference type="OrthoDB" id="9451254at2759"/>
<dbReference type="Pfam" id="PF13912">
    <property type="entry name" value="zf-C2H2_6"/>
    <property type="match status" value="4"/>
</dbReference>
<evidence type="ECO:0000259" key="3">
    <source>
        <dbReference type="PROSITE" id="PS50157"/>
    </source>
</evidence>
<dbReference type="Gene3D" id="3.30.160.60">
    <property type="entry name" value="Classic Zinc Finger"/>
    <property type="match status" value="2"/>
</dbReference>
<dbReference type="InterPro" id="IPR036236">
    <property type="entry name" value="Znf_C2H2_sf"/>
</dbReference>
<dbReference type="PANTHER" id="PTHR46869">
    <property type="entry name" value="C2H2-LIKE ZINC FINGER PROTEIN"/>
    <property type="match status" value="1"/>
</dbReference>
<accession>A0A200QBU2</accession>
<gene>
    <name evidence="4" type="ORF">BVC80_8739g3</name>
</gene>
<dbReference type="PANTHER" id="PTHR46869:SF6">
    <property type="entry name" value="C2H2-TYPE DOMAIN-CONTAINING PROTEIN"/>
    <property type="match status" value="1"/>
</dbReference>
<feature type="compositionally biased region" description="Basic residues" evidence="2">
    <location>
        <begin position="159"/>
        <end position="170"/>
    </location>
</feature>
<protein>
    <submittedName>
        <fullName evidence="4">Zinc finger protein</fullName>
    </submittedName>
</protein>
<feature type="compositionally biased region" description="Polar residues" evidence="2">
    <location>
        <begin position="183"/>
        <end position="193"/>
    </location>
</feature>
<keyword evidence="1" id="KW-0479">Metal-binding</keyword>
<name>A0A200QBU2_MACCD</name>
<keyword evidence="5" id="KW-1185">Reference proteome</keyword>
<dbReference type="STRING" id="56857.A0A200QBU2"/>
<dbReference type="OMA" id="QDSWTNA"/>
<feature type="domain" description="C2H2-type" evidence="3">
    <location>
        <begin position="484"/>
        <end position="511"/>
    </location>
</feature>
<keyword evidence="1" id="KW-0862">Zinc</keyword>
<feature type="region of interest" description="Disordered" evidence="2">
    <location>
        <begin position="141"/>
        <end position="193"/>
    </location>
</feature>
<evidence type="ECO:0000313" key="5">
    <source>
        <dbReference type="Proteomes" id="UP000195402"/>
    </source>
</evidence>
<dbReference type="AlphaFoldDB" id="A0A200QBU2"/>
<feature type="compositionally biased region" description="Low complexity" evidence="2">
    <location>
        <begin position="171"/>
        <end position="182"/>
    </location>
</feature>
<feature type="domain" description="C2H2-type" evidence="3">
    <location>
        <begin position="405"/>
        <end position="432"/>
    </location>
</feature>
<feature type="domain" description="C2H2-type" evidence="3">
    <location>
        <begin position="100"/>
        <end position="127"/>
    </location>
</feature>
<dbReference type="InParanoid" id="A0A200QBU2"/>
<dbReference type="FunCoup" id="A0A200QBU2">
    <property type="interactions" value="20"/>
</dbReference>
<dbReference type="PROSITE" id="PS50157">
    <property type="entry name" value="ZINC_FINGER_C2H2_2"/>
    <property type="match status" value="4"/>
</dbReference>
<evidence type="ECO:0000313" key="4">
    <source>
        <dbReference type="EMBL" id="OVA07905.1"/>
    </source>
</evidence>
<comment type="caution">
    <text evidence="4">The sequence shown here is derived from an EMBL/GenBank/DDBJ whole genome shotgun (WGS) entry which is preliminary data.</text>
</comment>
<dbReference type="GO" id="GO:0008270">
    <property type="term" value="F:zinc ion binding"/>
    <property type="evidence" value="ECO:0007669"/>
    <property type="project" value="UniProtKB-KW"/>
</dbReference>
<dbReference type="SMART" id="SM00355">
    <property type="entry name" value="ZnF_C2H2"/>
    <property type="match status" value="4"/>
</dbReference>
<evidence type="ECO:0000256" key="1">
    <source>
        <dbReference type="PROSITE-ProRule" id="PRU00042"/>
    </source>
</evidence>
<dbReference type="Proteomes" id="UP000195402">
    <property type="component" value="Unassembled WGS sequence"/>
</dbReference>
<organism evidence="4 5">
    <name type="scientific">Macleaya cordata</name>
    <name type="common">Five-seeded plume-poppy</name>
    <name type="synonym">Bocconia cordata</name>
    <dbReference type="NCBI Taxonomy" id="56857"/>
    <lineage>
        <taxon>Eukaryota</taxon>
        <taxon>Viridiplantae</taxon>
        <taxon>Streptophyta</taxon>
        <taxon>Embryophyta</taxon>
        <taxon>Tracheophyta</taxon>
        <taxon>Spermatophyta</taxon>
        <taxon>Magnoliopsida</taxon>
        <taxon>Ranunculales</taxon>
        <taxon>Papaveraceae</taxon>
        <taxon>Papaveroideae</taxon>
        <taxon>Macleaya</taxon>
    </lineage>
</organism>
<feature type="domain" description="C2H2-type" evidence="3">
    <location>
        <begin position="9"/>
        <end position="36"/>
    </location>
</feature>
<dbReference type="PROSITE" id="PS00028">
    <property type="entry name" value="ZINC_FINGER_C2H2_1"/>
    <property type="match status" value="4"/>
</dbReference>
<dbReference type="SUPFAM" id="SSF57667">
    <property type="entry name" value="beta-beta-alpha zinc fingers"/>
    <property type="match status" value="2"/>
</dbReference>
<proteinExistence type="predicted"/>
<sequence length="571" mass="64072">MEEDQEHKHVCKFCDKSFPCGRSLGGHMRSHMKNTSAKAKEKINKKNTICSSVDGGNNSNSTFMVDFEAGGGHGVYGLRENPKKSWRLSDFSDGNLMQNQVCKECGKGFQSCKALFGHMRCHVERERVSINNSLQEDSWTGENQKLVMDSQSDNEAVAPKRRRRTRRTRYKSTTTTTTSSSSFSLVNASTDNNSEIEQEQEEVAICLMMLSRDVGYWGGLDSVVDSSDNNSVVLEVRSSVITKNIEEIKDFNGEKSTVKMKKPREKKLESSTWESGNAGLKRKISELGGFTFGLKKVESEVSVDVFFGKDDFERHKTDSEAVFKVFDDELGKVSNNEDRIKCTDTEVMKNLIKEADEQGDSVFLEYNSSKKTKYNSEEGKNSPKKIKYDALDSEIGKISSKKSKYECTTCNKVFHSYQALGGHKASHKKIKSCFSSKIESSETSIETEVSPDPTVESKLIKSCSNESPIKREREISCIAKKSKHECPICFKVFPSGQALGGHKRSHLIENAEVRGNQNTVIQQQIPEIHDLLDLNLPAPIEEETKDQIGFNPWWVGSNHNSHEPPVGMISH</sequence>
<reference evidence="4 5" key="1">
    <citation type="journal article" date="2017" name="Mol. Plant">
        <title>The Genome of Medicinal Plant Macleaya cordata Provides New Insights into Benzylisoquinoline Alkaloids Metabolism.</title>
        <authorList>
            <person name="Liu X."/>
            <person name="Liu Y."/>
            <person name="Huang P."/>
            <person name="Ma Y."/>
            <person name="Qing Z."/>
            <person name="Tang Q."/>
            <person name="Cao H."/>
            <person name="Cheng P."/>
            <person name="Zheng Y."/>
            <person name="Yuan Z."/>
            <person name="Zhou Y."/>
            <person name="Liu J."/>
            <person name="Tang Z."/>
            <person name="Zhuo Y."/>
            <person name="Zhang Y."/>
            <person name="Yu L."/>
            <person name="Huang J."/>
            <person name="Yang P."/>
            <person name="Peng Q."/>
            <person name="Zhang J."/>
            <person name="Jiang W."/>
            <person name="Zhang Z."/>
            <person name="Lin K."/>
            <person name="Ro D.K."/>
            <person name="Chen X."/>
            <person name="Xiong X."/>
            <person name="Shang Y."/>
            <person name="Huang S."/>
            <person name="Zeng J."/>
        </authorList>
    </citation>
    <scope>NUCLEOTIDE SEQUENCE [LARGE SCALE GENOMIC DNA]</scope>
    <source>
        <strain evidence="5">cv. BLH2017</strain>
        <tissue evidence="4">Root</tissue>
    </source>
</reference>
<keyword evidence="1" id="KW-0863">Zinc-finger</keyword>
<feature type="compositionally biased region" description="Polar residues" evidence="2">
    <location>
        <begin position="141"/>
        <end position="154"/>
    </location>
</feature>
<evidence type="ECO:0000256" key="2">
    <source>
        <dbReference type="SAM" id="MobiDB-lite"/>
    </source>
</evidence>
<dbReference type="InterPro" id="IPR013087">
    <property type="entry name" value="Znf_C2H2_type"/>
</dbReference>
<dbReference type="EMBL" id="MVGT01002399">
    <property type="protein sequence ID" value="OVA07905.1"/>
    <property type="molecule type" value="Genomic_DNA"/>
</dbReference>